<proteinExistence type="predicted"/>
<evidence type="ECO:0000313" key="1">
    <source>
        <dbReference type="EMBL" id="CAH6718961.1"/>
    </source>
</evidence>
<evidence type="ECO:0000313" key="2">
    <source>
        <dbReference type="Proteomes" id="UP001152531"/>
    </source>
</evidence>
<gene>
    <name evidence="1" type="ORF">CLIB1444_01S18360</name>
</gene>
<dbReference type="EMBL" id="CALSDN010000001">
    <property type="protein sequence ID" value="CAH6718961.1"/>
    <property type="molecule type" value="Genomic_DNA"/>
</dbReference>
<protein>
    <submittedName>
        <fullName evidence="1">Uncharacterized protein</fullName>
    </submittedName>
</protein>
<keyword evidence="2" id="KW-1185">Reference proteome</keyword>
<comment type="caution">
    <text evidence="1">The sequence shown here is derived from an EMBL/GenBank/DDBJ whole genome shotgun (WGS) entry which is preliminary data.</text>
</comment>
<organism evidence="1 2">
    <name type="scientific">[Candida] jaroonii</name>
    <dbReference type="NCBI Taxonomy" id="467808"/>
    <lineage>
        <taxon>Eukaryota</taxon>
        <taxon>Fungi</taxon>
        <taxon>Dikarya</taxon>
        <taxon>Ascomycota</taxon>
        <taxon>Saccharomycotina</taxon>
        <taxon>Pichiomycetes</taxon>
        <taxon>Debaryomycetaceae</taxon>
        <taxon>Yamadazyma</taxon>
    </lineage>
</organism>
<sequence length="448" mass="50904">MTYHPLPSTYDQDDYMGIESLGMTDDFWDGFISASNGDKFSTLESDGPQYASNASMLLKTPENDPVLATTYVESKVLTQDDFNSFSGFEELQSFNEQMLNIDTQNPFEQSSQSSNFSSFQEFDFDLTEQLVTGIDTHTAMAHPFAQPLAQPRASSTPFPSPPATTGSRGNVLQIPNQRTERSDSVGFPITPDSRNNSYVGFHTTINKTIKSKQGYPIINYPPVGSFQYRIINDSYIEVPTNRNLQALTLSRKWIIRGKEYIEELRRATPISKPPIDYSYEPQSGEKQFYSPEIVRYHVKSNGSQDNESRQGLCPYCVQPNFISLKSSSYTQHLSFVHGINTTGTFPAPRNYKTVLHGTHYDHSCECPVCHETLTLKRSTSKDVQQLKKYFRHFREEHLWSHDKVSSTNRTIAQKNQTAAYPLPEVDIYYRQVPIEKTVASTEVLFDIV</sequence>
<dbReference type="Proteomes" id="UP001152531">
    <property type="component" value="Unassembled WGS sequence"/>
</dbReference>
<name>A0ACA9Y3L8_9ASCO</name>
<reference evidence="1" key="1">
    <citation type="submission" date="2022-06" db="EMBL/GenBank/DDBJ databases">
        <authorList>
            <person name="Legras J.-L."/>
            <person name="Devillers H."/>
            <person name="Grondin C."/>
        </authorList>
    </citation>
    <scope>NUCLEOTIDE SEQUENCE</scope>
    <source>
        <strain evidence="1">CLIB 1444</strain>
    </source>
</reference>
<accession>A0ACA9Y3L8</accession>